<keyword evidence="9" id="KW-1185">Reference proteome</keyword>
<evidence type="ECO:0000256" key="3">
    <source>
        <dbReference type="ARBA" id="ARBA00022475"/>
    </source>
</evidence>
<dbReference type="Proteomes" id="UP000290889">
    <property type="component" value="Chromosome"/>
</dbReference>
<dbReference type="PANTHER" id="PTHR33452">
    <property type="entry name" value="OXIDOREDUCTASE CATD-RELATED"/>
    <property type="match status" value="1"/>
</dbReference>
<keyword evidence="6 7" id="KW-0472">Membrane</keyword>
<dbReference type="KEGG" id="mur:EQY75_01825"/>
<evidence type="ECO:0000256" key="1">
    <source>
        <dbReference type="ARBA" id="ARBA00004651"/>
    </source>
</evidence>
<feature type="transmembrane region" description="Helical" evidence="7">
    <location>
        <begin position="20"/>
        <end position="39"/>
    </location>
</feature>
<keyword evidence="4 7" id="KW-0812">Transmembrane</keyword>
<evidence type="ECO:0000256" key="5">
    <source>
        <dbReference type="ARBA" id="ARBA00022989"/>
    </source>
</evidence>
<comment type="similarity">
    <text evidence="2">Belongs to the DoxX family.</text>
</comment>
<protein>
    <submittedName>
        <fullName evidence="8">DoxX family protein</fullName>
    </submittedName>
</protein>
<sequence>MKKLISFYLYINTPVTQKSFWSDLVLFIPRFICGMLLAIDFGASKFGVPWSPPANELGLFEVAYWFPQDVAQFGGIFAVFPVFFAWIAAFSETIGGLMLAIGFKTRIAAFLIVCTMLGAIFLQKWGEGVWGMLPAMGFLWVGIYSLINGSGRIGLDYLLSNVFKSKIA</sequence>
<dbReference type="GO" id="GO:0005886">
    <property type="term" value="C:plasma membrane"/>
    <property type="evidence" value="ECO:0007669"/>
    <property type="project" value="UniProtKB-SubCell"/>
</dbReference>
<name>A0A411ECQ3_9FLAO</name>
<dbReference type="EMBL" id="CP035544">
    <property type="protein sequence ID" value="QBA65551.1"/>
    <property type="molecule type" value="Genomic_DNA"/>
</dbReference>
<keyword evidence="5 7" id="KW-1133">Transmembrane helix</keyword>
<dbReference type="InterPro" id="IPR032808">
    <property type="entry name" value="DoxX"/>
</dbReference>
<comment type="subcellular location">
    <subcellularLocation>
        <location evidence="1">Cell membrane</location>
        <topology evidence="1">Multi-pass membrane protein</topology>
    </subcellularLocation>
</comment>
<organism evidence="8 9">
    <name type="scientific">Muriicola soli</name>
    <dbReference type="NCBI Taxonomy" id="2507538"/>
    <lineage>
        <taxon>Bacteria</taxon>
        <taxon>Pseudomonadati</taxon>
        <taxon>Bacteroidota</taxon>
        <taxon>Flavobacteriia</taxon>
        <taxon>Flavobacteriales</taxon>
        <taxon>Flavobacteriaceae</taxon>
        <taxon>Muriicola</taxon>
    </lineage>
</organism>
<proteinExistence type="inferred from homology"/>
<feature type="transmembrane region" description="Helical" evidence="7">
    <location>
        <begin position="103"/>
        <end position="122"/>
    </location>
</feature>
<evidence type="ECO:0000256" key="6">
    <source>
        <dbReference type="ARBA" id="ARBA00023136"/>
    </source>
</evidence>
<reference evidence="8 9" key="1">
    <citation type="submission" date="2019-01" db="EMBL/GenBank/DDBJ databases">
        <title>Muriicola soli sp. nov., isolated from soil.</title>
        <authorList>
            <person name="Kang H.J."/>
            <person name="Kim S.B."/>
        </authorList>
    </citation>
    <scope>NUCLEOTIDE SEQUENCE [LARGE SCALE GENOMIC DNA]</scope>
    <source>
        <strain evidence="8 9">MMS17-SY002</strain>
    </source>
</reference>
<dbReference type="Pfam" id="PF07681">
    <property type="entry name" value="DoxX"/>
    <property type="match status" value="1"/>
</dbReference>
<evidence type="ECO:0000256" key="4">
    <source>
        <dbReference type="ARBA" id="ARBA00022692"/>
    </source>
</evidence>
<dbReference type="PANTHER" id="PTHR33452:SF1">
    <property type="entry name" value="INNER MEMBRANE PROTEIN YPHA-RELATED"/>
    <property type="match status" value="1"/>
</dbReference>
<dbReference type="AlphaFoldDB" id="A0A411ECQ3"/>
<dbReference type="InterPro" id="IPR051907">
    <property type="entry name" value="DoxX-like_oxidoreductase"/>
</dbReference>
<accession>A0A411ECQ3</accession>
<feature type="transmembrane region" description="Helical" evidence="7">
    <location>
        <begin position="128"/>
        <end position="147"/>
    </location>
</feature>
<evidence type="ECO:0000313" key="8">
    <source>
        <dbReference type="EMBL" id="QBA65551.1"/>
    </source>
</evidence>
<gene>
    <name evidence="8" type="ORF">EQY75_01825</name>
</gene>
<keyword evidence="3" id="KW-1003">Cell membrane</keyword>
<dbReference type="OrthoDB" id="879806at2"/>
<evidence type="ECO:0000256" key="7">
    <source>
        <dbReference type="SAM" id="Phobius"/>
    </source>
</evidence>
<evidence type="ECO:0000313" key="9">
    <source>
        <dbReference type="Proteomes" id="UP000290889"/>
    </source>
</evidence>
<feature type="transmembrane region" description="Helical" evidence="7">
    <location>
        <begin position="70"/>
        <end position="91"/>
    </location>
</feature>
<evidence type="ECO:0000256" key="2">
    <source>
        <dbReference type="ARBA" id="ARBA00006679"/>
    </source>
</evidence>